<dbReference type="Gene3D" id="1.10.3210.10">
    <property type="entry name" value="Hypothetical protein af1432"/>
    <property type="match status" value="1"/>
</dbReference>
<dbReference type="AlphaFoldDB" id="A0A9D1NQK4"/>
<dbReference type="CDD" id="cd00077">
    <property type="entry name" value="HDc"/>
    <property type="match status" value="1"/>
</dbReference>
<dbReference type="SUPFAM" id="SSF109604">
    <property type="entry name" value="HD-domain/PDEase-like"/>
    <property type="match status" value="1"/>
</dbReference>
<accession>A0A9D1NQK4</accession>
<keyword evidence="1 3" id="KW-0378">Hydrolase</keyword>
<proteinExistence type="predicted"/>
<dbReference type="InterPro" id="IPR003607">
    <property type="entry name" value="HD/PDEase_dom"/>
</dbReference>
<sequence>MSSISFFALVSRMKYINRWGLMRNSRQENIAEHTLETAYLTHLLCELRNLSGETGVDTERAVMLALYHDLPEIITGDLPTPVKYSSKGLLDAYRESERAAVRTLIGSLPDYLAPRYEGYLEPEPTEDTVELLKIVKAADKLSALIKCIEERRSGNTDFSQAERQTLESLKAMGMSEVELFLRDYLPAYEMTLDEQTRV</sequence>
<dbReference type="EMBL" id="DVOL01000012">
    <property type="protein sequence ID" value="HIV10280.1"/>
    <property type="molecule type" value="Genomic_DNA"/>
</dbReference>
<reference evidence="3" key="2">
    <citation type="journal article" date="2021" name="PeerJ">
        <title>Extensive microbial diversity within the chicken gut microbiome revealed by metagenomics and culture.</title>
        <authorList>
            <person name="Gilroy R."/>
            <person name="Ravi A."/>
            <person name="Getino M."/>
            <person name="Pursley I."/>
            <person name="Horton D.L."/>
            <person name="Alikhan N.F."/>
            <person name="Baker D."/>
            <person name="Gharbi K."/>
            <person name="Hall N."/>
            <person name="Watson M."/>
            <person name="Adriaenssens E.M."/>
            <person name="Foster-Nyarko E."/>
            <person name="Jarju S."/>
            <person name="Secka A."/>
            <person name="Antonio M."/>
            <person name="Oren A."/>
            <person name="Chaudhuri R.R."/>
            <person name="La Ragione R."/>
            <person name="Hildebrand F."/>
            <person name="Pallen M.J."/>
        </authorList>
    </citation>
    <scope>NUCLEOTIDE SEQUENCE</scope>
    <source>
        <strain evidence="3">1370</strain>
    </source>
</reference>
<organism evidence="3 4">
    <name type="scientific">Candidatus Faeciplasma avium</name>
    <dbReference type="NCBI Taxonomy" id="2840798"/>
    <lineage>
        <taxon>Bacteria</taxon>
        <taxon>Bacillati</taxon>
        <taxon>Bacillota</taxon>
        <taxon>Clostridia</taxon>
        <taxon>Eubacteriales</taxon>
        <taxon>Oscillospiraceae</taxon>
        <taxon>Oscillospiraceae incertae sedis</taxon>
        <taxon>Candidatus Faeciplasma</taxon>
    </lineage>
</organism>
<feature type="domain" description="HD/PDEase" evidence="2">
    <location>
        <begin position="26"/>
        <end position="153"/>
    </location>
</feature>
<dbReference type="GO" id="GO:0005737">
    <property type="term" value="C:cytoplasm"/>
    <property type="evidence" value="ECO:0007669"/>
    <property type="project" value="TreeGrafter"/>
</dbReference>
<name>A0A9D1NQK4_9FIRM</name>
<evidence type="ECO:0000256" key="1">
    <source>
        <dbReference type="ARBA" id="ARBA00022801"/>
    </source>
</evidence>
<dbReference type="EC" id="3.1.3.89" evidence="3"/>
<evidence type="ECO:0000313" key="3">
    <source>
        <dbReference type="EMBL" id="HIV10280.1"/>
    </source>
</evidence>
<dbReference type="Proteomes" id="UP000823960">
    <property type="component" value="Unassembled WGS sequence"/>
</dbReference>
<evidence type="ECO:0000259" key="2">
    <source>
        <dbReference type="SMART" id="SM00471"/>
    </source>
</evidence>
<dbReference type="PANTHER" id="PTHR11845:SF13">
    <property type="entry name" value="5'-DEOXYNUCLEOTIDASE HDDC2"/>
    <property type="match status" value="1"/>
</dbReference>
<dbReference type="GO" id="GO:0002953">
    <property type="term" value="F:5'-deoxynucleotidase activity"/>
    <property type="evidence" value="ECO:0007669"/>
    <property type="project" value="UniProtKB-EC"/>
</dbReference>
<reference evidence="3" key="1">
    <citation type="submission" date="2020-10" db="EMBL/GenBank/DDBJ databases">
        <authorList>
            <person name="Gilroy R."/>
        </authorList>
    </citation>
    <scope>NUCLEOTIDE SEQUENCE</scope>
    <source>
        <strain evidence="3">1370</strain>
    </source>
</reference>
<dbReference type="NCBIfam" id="NF003009">
    <property type="entry name" value="PRK03826.1"/>
    <property type="match status" value="1"/>
</dbReference>
<evidence type="ECO:0000313" key="4">
    <source>
        <dbReference type="Proteomes" id="UP000823960"/>
    </source>
</evidence>
<gene>
    <name evidence="3" type="primary">yfbR</name>
    <name evidence="3" type="ORF">IAD28_01095</name>
</gene>
<dbReference type="SMART" id="SM00471">
    <property type="entry name" value="HDc"/>
    <property type="match status" value="1"/>
</dbReference>
<dbReference type="Pfam" id="PF12917">
    <property type="entry name" value="YfbR-like"/>
    <property type="match status" value="1"/>
</dbReference>
<protein>
    <submittedName>
        <fullName evidence="3">5'-deoxynucleotidase</fullName>
        <ecNumber evidence="3">3.1.3.89</ecNumber>
    </submittedName>
</protein>
<comment type="caution">
    <text evidence="3">The sequence shown here is derived from an EMBL/GenBank/DDBJ whole genome shotgun (WGS) entry which is preliminary data.</text>
</comment>
<dbReference type="InterPro" id="IPR039356">
    <property type="entry name" value="YfbR/HDDC2"/>
</dbReference>
<dbReference type="PANTHER" id="PTHR11845">
    <property type="entry name" value="5'-DEOXYNUCLEOTIDASE HDDC2"/>
    <property type="match status" value="1"/>
</dbReference>